<dbReference type="Gene3D" id="3.90.550.10">
    <property type="entry name" value="Spore Coat Polysaccharide Biosynthesis Protein SpsA, Chain A"/>
    <property type="match status" value="1"/>
</dbReference>
<proteinExistence type="predicted"/>
<dbReference type="EMBL" id="CP158262">
    <property type="protein sequence ID" value="XDJ68736.1"/>
    <property type="molecule type" value="Genomic_DNA"/>
</dbReference>
<reference evidence="1" key="1">
    <citation type="submission" date="2024-05" db="EMBL/GenBank/DDBJ databases">
        <authorList>
            <person name="Luo Y.-C."/>
            <person name="Nicholds J."/>
            <person name="Mortimer T."/>
            <person name="Maboni G."/>
        </authorList>
    </citation>
    <scope>NUCLEOTIDE SEQUENCE</scope>
    <source>
        <strain evidence="1">144863</strain>
    </source>
</reference>
<dbReference type="RefSeq" id="WP_368655396.1">
    <property type="nucleotide sequence ID" value="NZ_CP158262.1"/>
</dbReference>
<dbReference type="AlphaFoldDB" id="A0AB39ER18"/>
<accession>A0AB39ER18</accession>
<organism evidence="1">
    <name type="scientific">Castellaniella ginsengisoli</name>
    <dbReference type="NCBI Taxonomy" id="546114"/>
    <lineage>
        <taxon>Bacteria</taxon>
        <taxon>Pseudomonadati</taxon>
        <taxon>Pseudomonadota</taxon>
        <taxon>Betaproteobacteria</taxon>
        <taxon>Burkholderiales</taxon>
        <taxon>Alcaligenaceae</taxon>
        <taxon>Castellaniella</taxon>
    </lineage>
</organism>
<dbReference type="InterPro" id="IPR029044">
    <property type="entry name" value="Nucleotide-diphossugar_trans"/>
</dbReference>
<gene>
    <name evidence="1" type="ORF">ABRY94_11735</name>
</gene>
<dbReference type="SUPFAM" id="SSF53448">
    <property type="entry name" value="Nucleotide-diphospho-sugar transferases"/>
    <property type="match status" value="1"/>
</dbReference>
<sequence>MSVSIVTWLWHGNRPYSPKHVNVLASMFRRNLGLPHKFICITDMTDGFADGVEVMPMPAAAKRLGEFQTPEAPGFPSCYRRLWMFSDEAKCLGDRVLMVDVDLVVTGSLDHLFSYEAPFVGWRPRMSWGHGPRLGGGIYLMTPGSHTEVYEDFKGQKSINEARTAGFRGSDQAWISHKIYGEVDLWPHSAGIYSVRDLGLRLPNDVRLVQFNGRTKPWHSQLPWVRKHWK</sequence>
<evidence type="ECO:0008006" key="2">
    <source>
        <dbReference type="Google" id="ProtNLM"/>
    </source>
</evidence>
<protein>
    <recommendedName>
        <fullName evidence="2">Glycosyltransferase</fullName>
    </recommendedName>
</protein>
<evidence type="ECO:0000313" key="1">
    <source>
        <dbReference type="EMBL" id="XDJ68736.1"/>
    </source>
</evidence>
<name>A0AB39ER18_9BURK</name>